<reference evidence="11" key="1">
    <citation type="submission" date="2020-05" db="UniProtKB">
        <authorList>
            <consortium name="EnsemblMetazoa"/>
        </authorList>
    </citation>
    <scope>IDENTIFICATION</scope>
    <source>
        <strain evidence="11">Jacobina</strain>
    </source>
</reference>
<comment type="subcellular location">
    <subcellularLocation>
        <location evidence="1">Secreted</location>
    </subcellularLocation>
</comment>
<dbReference type="Pfam" id="PF09172">
    <property type="entry name" value="Vit_open_b-sht"/>
    <property type="match status" value="1"/>
</dbReference>
<feature type="domain" description="Vitellogenin" evidence="10">
    <location>
        <begin position="53"/>
        <end position="697"/>
    </location>
</feature>
<proteinExistence type="predicted"/>
<dbReference type="InterPro" id="IPR009454">
    <property type="entry name" value="Lipid_transpt_open_b-sht"/>
</dbReference>
<dbReference type="InterPro" id="IPR015816">
    <property type="entry name" value="Vitellinogen_b-sht_N"/>
</dbReference>
<keyword evidence="2" id="KW-0813">Transport</keyword>
<evidence type="ECO:0000259" key="10">
    <source>
        <dbReference type="PROSITE" id="PS51211"/>
    </source>
</evidence>
<dbReference type="PANTHER" id="PTHR23345">
    <property type="entry name" value="VITELLOGENIN-RELATED"/>
    <property type="match status" value="1"/>
</dbReference>
<evidence type="ECO:0000256" key="1">
    <source>
        <dbReference type="ARBA" id="ARBA00004613"/>
    </source>
</evidence>
<evidence type="ECO:0000256" key="5">
    <source>
        <dbReference type="ARBA" id="ARBA00022761"/>
    </source>
</evidence>
<dbReference type="VEuPathDB" id="VectorBase:LLOJ000048"/>
<dbReference type="GO" id="GO:0005576">
    <property type="term" value="C:extracellular region"/>
    <property type="evidence" value="ECO:0007669"/>
    <property type="project" value="UniProtKB-SubCell"/>
</dbReference>
<keyword evidence="5" id="KW-0758">Storage protein</keyword>
<protein>
    <recommendedName>
        <fullName evidence="10">Vitellogenin domain-containing protein</fullName>
    </recommendedName>
</protein>
<dbReference type="SUPFAM" id="SSF48431">
    <property type="entry name" value="Lipovitellin-phosvitin complex, superhelical domain"/>
    <property type="match status" value="1"/>
</dbReference>
<evidence type="ECO:0000256" key="9">
    <source>
        <dbReference type="PROSITE-ProRule" id="PRU00557"/>
    </source>
</evidence>
<dbReference type="FunFam" id="2.20.80.10:FF:000003">
    <property type="entry name" value="Apolipoprotein lipid transfer particle"/>
    <property type="match status" value="1"/>
</dbReference>
<keyword evidence="12" id="KW-1185">Reference proteome</keyword>
<dbReference type="InterPro" id="IPR011030">
    <property type="entry name" value="Lipovitellin_superhlx_dom"/>
</dbReference>
<dbReference type="Pfam" id="PF06448">
    <property type="entry name" value="DUF1081"/>
    <property type="match status" value="1"/>
</dbReference>
<dbReference type="GO" id="GO:0045735">
    <property type="term" value="F:nutrient reservoir activity"/>
    <property type="evidence" value="ECO:0007669"/>
    <property type="project" value="UniProtKB-KW"/>
</dbReference>
<dbReference type="Gene3D" id="1.25.10.20">
    <property type="entry name" value="Vitellinogen, superhelical"/>
    <property type="match status" value="1"/>
</dbReference>
<comment type="caution">
    <text evidence="9">Lacks conserved residue(s) required for the propagation of feature annotation.</text>
</comment>
<keyword evidence="3" id="KW-0964">Secreted</keyword>
<dbReference type="FunFam" id="2.20.50.20:FF:000003">
    <property type="entry name" value="Microsomal triglyceride transfer protein large subunit"/>
    <property type="match status" value="1"/>
</dbReference>
<dbReference type="InterPro" id="IPR015817">
    <property type="entry name" value="Vitellinogen_open_b-sht_sub1"/>
</dbReference>
<keyword evidence="4" id="KW-0732">Signal</keyword>
<keyword evidence="7" id="KW-1015">Disulfide bond</keyword>
<dbReference type="InterPro" id="IPR001747">
    <property type="entry name" value="Vitellogenin_N"/>
</dbReference>
<evidence type="ECO:0000313" key="11">
    <source>
        <dbReference type="EnsemblMetazoa" id="LLOJ000048-PA"/>
    </source>
</evidence>
<dbReference type="VEuPathDB" id="VectorBase:LLONM1_007665"/>
<evidence type="ECO:0000256" key="6">
    <source>
        <dbReference type="ARBA" id="ARBA00023055"/>
    </source>
</evidence>
<dbReference type="PANTHER" id="PTHR23345:SF15">
    <property type="entry name" value="VITELLOGENIN 1-RELATED"/>
    <property type="match status" value="1"/>
</dbReference>
<evidence type="ECO:0000313" key="12">
    <source>
        <dbReference type="Proteomes" id="UP000092461"/>
    </source>
</evidence>
<evidence type="ECO:0000256" key="8">
    <source>
        <dbReference type="ARBA" id="ARBA00023180"/>
    </source>
</evidence>
<dbReference type="SUPFAM" id="SSF56968">
    <property type="entry name" value="Lipovitellin-phosvitin complex, beta-sheet shell regions"/>
    <property type="match status" value="2"/>
</dbReference>
<dbReference type="Gene3D" id="2.20.50.20">
    <property type="entry name" value="Lipovitellin. Chain A, domain 3"/>
    <property type="match status" value="1"/>
</dbReference>
<dbReference type="Gene3D" id="2.30.230.10">
    <property type="entry name" value="Lipovitellin, beta-sheet shell regions, chain A"/>
    <property type="match status" value="1"/>
</dbReference>
<keyword evidence="6" id="KW-0445">Lipid transport</keyword>
<dbReference type="EnsemblMetazoa" id="LLOJ000048-RA">
    <property type="protein sequence ID" value="LLOJ000048-PA"/>
    <property type="gene ID" value="LLOJ000048"/>
</dbReference>
<accession>A0A1B0C835</accession>
<dbReference type="PROSITE" id="PS51211">
    <property type="entry name" value="VITELLOGENIN"/>
    <property type="match status" value="1"/>
</dbReference>
<evidence type="ECO:0000256" key="2">
    <source>
        <dbReference type="ARBA" id="ARBA00022448"/>
    </source>
</evidence>
<sequence>MASVTKQSYIKVLQYIIFLGLFTYITEGRRNPLKDPSICGRPECDDTNWKFIYEPNTIYRYEYSLHVRTQFAGSGENTSDIHVIGDVEMIFPKKCEGLLRILSLEARDRISPQVEQSKSKNSDEFDDDYTDQEEIELHPTSYKLAEDVTKYELRFSFQDGLIAEICPHDDEENWVLNLKRGILSAFQNTMTRFDIDHHTVEKDISGVCDVKYILEGGEDTALIIKKIKNTESCKHRYKTNSILQTTSYEFHGDTTAWPILQTDSYCNISVDHSIYNGVKCYERHQLVPFSNNQSGAVTESTLQLRLNDEIVIDYAVDDEFQPIERRSTLLFDHAPTAKPTHGEIKASREYLKEMCKLGFPDIQRDFPDILMKFLSNARLLSYNALQQLLARAGSICENGKNHVLDSLPYIGSTAAVLLIRDQIVRNAISPQLAQDWISSIAYISHPDDEVVGAMLTLIEYGKGVRNPSYVLASTAVVHSYCKHHANCHEKENVRKILQHLEQEIMTGMNYSTHTRKTKEDLLVALKGLGNIGVISENFEEVLEEIITDSTIPIDVRLQAIFVFRRLDCNKSKNYFLDIYGNFTENSEIRIAAYLQTMKCPDYHSIECIRDILVREEVNQVGSFVWSHLTNLAKSSSPVRVEAQGLIVDGDLGTKYKLDIRKFSRNFEYSVFFNDYNFGANVDSNLIFGTDSYLPRTFSLNFTTDLFGESVNLLEISTRTEGFEHYLEAIFGPKGPLNTEKFKEKFSFLGNYWKDSSISSEEDDINFERLNMKVKPDSEGEYDDSMEVDDMRGKREVDTKEELDTSISNLGHKLKYNFNNPKASFGLKVFGNDLKYFTIEGHSEVANTVAKMNPMKYITELLSGKEITYTKSGIFLDLSYEIPMSSGVPLALTAQGASSVDMRMSGLLRAADFIKTRHFNVEGRLKPSVSLDIVTSMQSDLFYMNTGIKVKSNLYSSSSVEAKLKVRGTKLISLQFSIPQNRSNIFSARSELLVVKDNEVIPQIGIKKRFTNQTCTWPVIDRAIGLKLCTEYSLPDASKEIGLPSFILTGPINVDIHLDKADPTAKIFLFEFRWDTNTTGSVASFIFQTPGSAIPRSFIANLTTSDVENTLTMSFTNAATSYAAVGTYKNTENEKNLEVYLDINGQKGLSLEMGYNRTEIKNGYMYFPSFFLTVNNDKIAGLGGMLKLTNKKDVSQWDVNVVFETKRLQAKLTGYITETEASLSTKLAIEYRFLDQKVERVDFQGDIANRSQKGRTDYQGSAKLRTTAYEKYNFASNMKYVSAMGHAEWLLNVNNAKDLVNPDYNLGIRMVFARFHHVENGRTTASIEITRPISKTDLKFMIKYEEKVKNGSEHNVLVVARYAPQKEITGVVSMLFPRRQLFAVDVAVNLTVPAFDSCTVNLKLYEKARKDYSIDFKGTWFSGHSMTAIGKYEDRSSSIKTFHHVKLSIQSPSFEDTLVDARYSRDEYEVFVDCQVDYSGQPYGLSLKYSEQSTYETYTYTEIKWKDKFYWLSANMTSSQPKQLIVEIHLDKFRDIHVILRCLSNDFKKEAGIEIKWDANRDPTQKLAIFGEFNTPMHKSYDGRFIIAYPERTFSGTFDYKSEEAICKANARLGWSSFEAIELKYESGNLPGPVKDMWTTIIINTPFDGWKQNSINTGLHYNNNLLLLNGSVVWGENFLGVEFMGDYEIKDPIFGCEFRTALNSSIAIMPTFIIHFKHRHDDKKVDTDATVKHRAYNESTQTYSIKSSWQFDVNSEYQNVSGSLAFRSPFENYTTGALVTKFSPNDKRRLKGAADLDLEDKKFTLAVEGHIKKITDNMLVVNITTPIERFRNIAGRFGINEKNRHIVAEVKGPKDALGVELLFIVNSFTNFDIKFHLATPLEAFEKILLIALMQNDKVDFRGGWNKVVLGFVGVWRFVNFTDFEYSYKVYTPLDKFEENGLVVRILKTHTELDSECTFKLAQYKVGYKVAAKPKPILIRQLHLKNIHSVINDLFSGEGEDLANEQDYEEDGDEDSGDDYEDDYLNFIAFVELDTIIFPTLKGNLDVEEVDDTYYCFGTIILPQGMIEFRDKFYFPDYMTHKNTLRIVTPFAAVKEIKSNYQYKN</sequence>
<dbReference type="SMART" id="SM01169">
    <property type="entry name" value="DUF1943"/>
    <property type="match status" value="1"/>
</dbReference>
<evidence type="ECO:0000256" key="7">
    <source>
        <dbReference type="ARBA" id="ARBA00023157"/>
    </source>
</evidence>
<dbReference type="InterPro" id="IPR015819">
    <property type="entry name" value="Lipid_transp_b-sht_shell"/>
</dbReference>
<name>A0A1B0C835_LUTLO</name>
<dbReference type="Gene3D" id="2.20.80.10">
    <property type="entry name" value="Lipovitellin-phosvitin complex, chain A, domain 4"/>
    <property type="match status" value="1"/>
</dbReference>
<keyword evidence="8" id="KW-0325">Glycoprotein</keyword>
<dbReference type="Pfam" id="PF01347">
    <property type="entry name" value="Vitellogenin_N"/>
    <property type="match status" value="1"/>
</dbReference>
<dbReference type="GO" id="GO:0005319">
    <property type="term" value="F:lipid transporter activity"/>
    <property type="evidence" value="ECO:0007669"/>
    <property type="project" value="InterPro"/>
</dbReference>
<evidence type="ECO:0000256" key="3">
    <source>
        <dbReference type="ARBA" id="ARBA00022525"/>
    </source>
</evidence>
<dbReference type="InterPro" id="IPR015255">
    <property type="entry name" value="Vitellinogen_open_b-sht"/>
</dbReference>
<dbReference type="Proteomes" id="UP000092461">
    <property type="component" value="Unassembled WGS sequence"/>
</dbReference>
<dbReference type="SMART" id="SM00638">
    <property type="entry name" value="LPD_N"/>
    <property type="match status" value="1"/>
</dbReference>
<organism evidence="11 12">
    <name type="scientific">Lutzomyia longipalpis</name>
    <name type="common">Sand fly</name>
    <dbReference type="NCBI Taxonomy" id="7200"/>
    <lineage>
        <taxon>Eukaryota</taxon>
        <taxon>Metazoa</taxon>
        <taxon>Ecdysozoa</taxon>
        <taxon>Arthropoda</taxon>
        <taxon>Hexapoda</taxon>
        <taxon>Insecta</taxon>
        <taxon>Pterygota</taxon>
        <taxon>Neoptera</taxon>
        <taxon>Endopterygota</taxon>
        <taxon>Diptera</taxon>
        <taxon>Nematocera</taxon>
        <taxon>Psychodoidea</taxon>
        <taxon>Psychodidae</taxon>
        <taxon>Lutzomyia</taxon>
        <taxon>Lutzomyia</taxon>
    </lineage>
</organism>
<dbReference type="EMBL" id="AJWK01000125">
    <property type="status" value="NOT_ANNOTATED_CDS"/>
    <property type="molecule type" value="Genomic_DNA"/>
</dbReference>
<dbReference type="InterPro" id="IPR050733">
    <property type="entry name" value="Vitellogenin/Apolipophorin"/>
</dbReference>
<dbReference type="FunFam" id="1.25.10.20:FF:000005">
    <property type="entry name" value="Apolipoprotein lipid transfer particle"/>
    <property type="match status" value="1"/>
</dbReference>
<evidence type="ECO:0000256" key="4">
    <source>
        <dbReference type="ARBA" id="ARBA00022729"/>
    </source>
</evidence>